<dbReference type="GO" id="GO:0003735">
    <property type="term" value="F:structural constituent of ribosome"/>
    <property type="evidence" value="ECO:0007669"/>
    <property type="project" value="InterPro"/>
</dbReference>
<dbReference type="Gene3D" id="3.90.470.10">
    <property type="entry name" value="Ribosomal protein L22/L17"/>
    <property type="match status" value="1"/>
</dbReference>
<evidence type="ECO:0000313" key="1">
    <source>
        <dbReference type="Ensembl" id="ENSLLTP00000022282.1"/>
    </source>
</evidence>
<dbReference type="PANTHER" id="PTHR11593">
    <property type="entry name" value="60S RIBOSOMAL PROTEIN L17"/>
    <property type="match status" value="1"/>
</dbReference>
<dbReference type="InterPro" id="IPR036394">
    <property type="entry name" value="Ribosomal_uL22_sf"/>
</dbReference>
<reference evidence="1" key="2">
    <citation type="submission" date="2025-09" db="UniProtKB">
        <authorList>
            <consortium name="Ensembl"/>
        </authorList>
    </citation>
    <scope>IDENTIFICATION</scope>
</reference>
<protein>
    <recommendedName>
        <fullName evidence="3">60S ribosomal protein L17</fullName>
    </recommendedName>
</protein>
<dbReference type="GO" id="GO:0022625">
    <property type="term" value="C:cytosolic large ribosomal subunit"/>
    <property type="evidence" value="ECO:0007669"/>
    <property type="project" value="TreeGrafter"/>
</dbReference>
<accession>A0A8C5WYE5</accession>
<keyword evidence="2" id="KW-1185">Reference proteome</keyword>
<dbReference type="AlphaFoldDB" id="A0A8C5WYE5"/>
<dbReference type="GeneTree" id="ENSGT00950000183010"/>
<evidence type="ECO:0008006" key="3">
    <source>
        <dbReference type="Google" id="ProtNLM"/>
    </source>
</evidence>
<organism evidence="1 2">
    <name type="scientific">Laticauda laticaudata</name>
    <name type="common">Blue-ringed sea krait</name>
    <name type="synonym">Blue-lipped sea krait</name>
    <dbReference type="NCBI Taxonomy" id="8630"/>
    <lineage>
        <taxon>Eukaryota</taxon>
        <taxon>Metazoa</taxon>
        <taxon>Chordata</taxon>
        <taxon>Craniata</taxon>
        <taxon>Vertebrata</taxon>
        <taxon>Euteleostomi</taxon>
        <taxon>Lepidosauria</taxon>
        <taxon>Squamata</taxon>
        <taxon>Bifurcata</taxon>
        <taxon>Unidentata</taxon>
        <taxon>Episquamata</taxon>
        <taxon>Toxicofera</taxon>
        <taxon>Serpentes</taxon>
        <taxon>Colubroidea</taxon>
        <taxon>Elapidae</taxon>
        <taxon>Laticaudinae</taxon>
        <taxon>Laticauda</taxon>
    </lineage>
</organism>
<evidence type="ECO:0000313" key="2">
    <source>
        <dbReference type="Proteomes" id="UP000694406"/>
    </source>
</evidence>
<dbReference type="PANTHER" id="PTHR11593:SF11">
    <property type="entry name" value="LARGE RIBOSOMAL SUBUNIT PROTEIN UL22"/>
    <property type="match status" value="1"/>
</dbReference>
<dbReference type="Proteomes" id="UP000694406">
    <property type="component" value="Unplaced"/>
</dbReference>
<name>A0A8C5WYE5_LATLA</name>
<reference evidence="1" key="1">
    <citation type="submission" date="2025-08" db="UniProtKB">
        <authorList>
            <consortium name="Ensembl"/>
        </authorList>
    </citation>
    <scope>IDENTIFICATION</scope>
</reference>
<dbReference type="GO" id="GO:0002181">
    <property type="term" value="P:cytoplasmic translation"/>
    <property type="evidence" value="ECO:0007669"/>
    <property type="project" value="TreeGrafter"/>
</dbReference>
<proteinExistence type="predicted"/>
<sequence length="179" mass="20659">IVHYSFNSENPTKSCKSRSSNLQVHRWYSNTCETAQAIQRMHVWKATKYLKDVTLKKQCIPFWHYIGGVGRCAQAKPWGWTKGRWLKKSAKFLLLKNADTHECISPCHTEMILTEKEQIAPKPEEEVAQKKKNIPKEIEEAKTNSAHSSCIPGTAWRAVSLNTFYHPFAHNFPSTWQSK</sequence>
<dbReference type="NCBIfam" id="TIGR01038">
    <property type="entry name" value="uL22_arch_euk"/>
    <property type="match status" value="1"/>
</dbReference>
<dbReference type="Ensembl" id="ENSLLTT00000023107.1">
    <property type="protein sequence ID" value="ENSLLTP00000022282.1"/>
    <property type="gene ID" value="ENSLLTG00000016592.1"/>
</dbReference>
<dbReference type="InterPro" id="IPR005721">
    <property type="entry name" value="Ribosomal_uL22_euk/arc"/>
</dbReference>
<dbReference type="SUPFAM" id="SSF54843">
    <property type="entry name" value="Ribosomal protein L22"/>
    <property type="match status" value="1"/>
</dbReference>